<evidence type="ECO:0000313" key="1">
    <source>
        <dbReference type="EMBL" id="MBX72103.1"/>
    </source>
</evidence>
<proteinExistence type="predicted"/>
<sequence>MIFCLFMVSEVSDNNLKVEVFLDLEKGKQRIEGELELSRTGTSLGGKGRSK</sequence>
<dbReference type="AlphaFoldDB" id="A0A2P2QYR0"/>
<accession>A0A2P2QYR0</accession>
<organism evidence="1">
    <name type="scientific">Rhizophora mucronata</name>
    <name type="common">Asiatic mangrove</name>
    <dbReference type="NCBI Taxonomy" id="61149"/>
    <lineage>
        <taxon>Eukaryota</taxon>
        <taxon>Viridiplantae</taxon>
        <taxon>Streptophyta</taxon>
        <taxon>Embryophyta</taxon>
        <taxon>Tracheophyta</taxon>
        <taxon>Spermatophyta</taxon>
        <taxon>Magnoliopsida</taxon>
        <taxon>eudicotyledons</taxon>
        <taxon>Gunneridae</taxon>
        <taxon>Pentapetalae</taxon>
        <taxon>rosids</taxon>
        <taxon>fabids</taxon>
        <taxon>Malpighiales</taxon>
        <taxon>Rhizophoraceae</taxon>
        <taxon>Rhizophora</taxon>
    </lineage>
</organism>
<name>A0A2P2QYR0_RHIMU</name>
<protein>
    <submittedName>
        <fullName evidence="1">Uncharacterized protein</fullName>
    </submittedName>
</protein>
<dbReference type="EMBL" id="GGEC01091619">
    <property type="protein sequence ID" value="MBX72103.1"/>
    <property type="molecule type" value="Transcribed_RNA"/>
</dbReference>
<reference evidence="1" key="1">
    <citation type="submission" date="2018-02" db="EMBL/GenBank/DDBJ databases">
        <title>Rhizophora mucronata_Transcriptome.</title>
        <authorList>
            <person name="Meera S.P."/>
            <person name="Sreeshan A."/>
            <person name="Augustine A."/>
        </authorList>
    </citation>
    <scope>NUCLEOTIDE SEQUENCE</scope>
    <source>
        <tissue evidence="1">Leaf</tissue>
    </source>
</reference>